<evidence type="ECO:0000313" key="1">
    <source>
        <dbReference type="EMBL" id="MDM5272720.1"/>
    </source>
</evidence>
<protein>
    <recommendedName>
        <fullName evidence="3">Chemoreceptor zinc-binding domain-containing protein</fullName>
    </recommendedName>
</protein>
<name>A0ABT7R0U9_9BACT</name>
<sequence length="187" mass="21975">MNAKEKSLNRLYKARVAHLKWVNTIKLLVSGLNVDKSHLTLPIIQDSEVGKWYYNEAIQFSQFRSQSVLSEMEILLESMFNIYAKIYEIYFTQKQSTLKSILGMKNNTLNRHEIELAGRYYEDIVKISDEFKSKLHTLERQMMAMQENEHALVSHFEEEEEIVTVVSKKKVQVAEEESNYSYGPRSR</sequence>
<organism evidence="1 2">
    <name type="scientific">Sulfurovum zhangzhouensis</name>
    <dbReference type="NCBI Taxonomy" id="3019067"/>
    <lineage>
        <taxon>Bacteria</taxon>
        <taxon>Pseudomonadati</taxon>
        <taxon>Campylobacterota</taxon>
        <taxon>Epsilonproteobacteria</taxon>
        <taxon>Campylobacterales</taxon>
        <taxon>Sulfurovaceae</taxon>
        <taxon>Sulfurovum</taxon>
    </lineage>
</organism>
<dbReference type="Proteomes" id="UP001169069">
    <property type="component" value="Unassembled WGS sequence"/>
</dbReference>
<dbReference type="EMBL" id="JAQIBD010000005">
    <property type="protein sequence ID" value="MDM5272720.1"/>
    <property type="molecule type" value="Genomic_DNA"/>
</dbReference>
<accession>A0ABT7R0U9</accession>
<dbReference type="Gene3D" id="1.20.120.30">
    <property type="entry name" value="Aspartate receptor, ligand-binding domain"/>
    <property type="match status" value="1"/>
</dbReference>
<dbReference type="RefSeq" id="WP_289414564.1">
    <property type="nucleotide sequence ID" value="NZ_JAQIBD010000005.1"/>
</dbReference>
<gene>
    <name evidence="1" type="ORF">PGH07_11100</name>
</gene>
<reference evidence="1" key="1">
    <citation type="submission" date="2023-01" db="EMBL/GenBank/DDBJ databases">
        <title>Sulfurovum sp. zt1-1 genome assembly.</title>
        <authorList>
            <person name="Wang J."/>
        </authorList>
    </citation>
    <scope>NUCLEOTIDE SEQUENCE</scope>
    <source>
        <strain evidence="1">Zt1-1</strain>
    </source>
</reference>
<evidence type="ECO:0008006" key="3">
    <source>
        <dbReference type="Google" id="ProtNLM"/>
    </source>
</evidence>
<comment type="caution">
    <text evidence="1">The sequence shown here is derived from an EMBL/GenBank/DDBJ whole genome shotgun (WGS) entry which is preliminary data.</text>
</comment>
<evidence type="ECO:0000313" key="2">
    <source>
        <dbReference type="Proteomes" id="UP001169069"/>
    </source>
</evidence>
<proteinExistence type="predicted"/>
<keyword evidence="2" id="KW-1185">Reference proteome</keyword>